<keyword evidence="1" id="KW-1133">Transmembrane helix</keyword>
<dbReference type="AlphaFoldDB" id="A0A7L5EH18"/>
<name>A0A7L5EH18_PARDI</name>
<dbReference type="Proteomes" id="UP000501982">
    <property type="component" value="Chromosome"/>
</dbReference>
<dbReference type="InterPro" id="IPR049458">
    <property type="entry name" value="EpsG-like"/>
</dbReference>
<feature type="transmembrane region" description="Helical" evidence="1">
    <location>
        <begin position="148"/>
        <end position="166"/>
    </location>
</feature>
<accession>A0A7L5EH18</accession>
<feature type="transmembrane region" description="Helical" evidence="1">
    <location>
        <begin position="28"/>
        <end position="45"/>
    </location>
</feature>
<proteinExistence type="predicted"/>
<feature type="transmembrane region" description="Helical" evidence="1">
    <location>
        <begin position="99"/>
        <end position="117"/>
    </location>
</feature>
<organism evidence="2 3">
    <name type="scientific">Parabacteroides distasonis</name>
    <dbReference type="NCBI Taxonomy" id="823"/>
    <lineage>
        <taxon>Bacteria</taxon>
        <taxon>Pseudomonadati</taxon>
        <taxon>Bacteroidota</taxon>
        <taxon>Bacteroidia</taxon>
        <taxon>Bacteroidales</taxon>
        <taxon>Tannerellaceae</taxon>
        <taxon>Parabacteroides</taxon>
    </lineage>
</organism>
<gene>
    <name evidence="2" type="ORF">HHO38_19705</name>
</gene>
<keyword evidence="1" id="KW-0472">Membrane</keyword>
<feature type="transmembrane region" description="Helical" evidence="1">
    <location>
        <begin position="202"/>
        <end position="231"/>
    </location>
</feature>
<feature type="transmembrane region" description="Helical" evidence="1">
    <location>
        <begin position="123"/>
        <end position="141"/>
    </location>
</feature>
<feature type="transmembrane region" description="Helical" evidence="1">
    <location>
        <begin position="172"/>
        <end position="195"/>
    </location>
</feature>
<dbReference type="EMBL" id="CP051672">
    <property type="protein sequence ID" value="QJE30371.1"/>
    <property type="molecule type" value="Genomic_DNA"/>
</dbReference>
<dbReference type="Pfam" id="PF14897">
    <property type="entry name" value="EpsG"/>
    <property type="match status" value="1"/>
</dbReference>
<reference evidence="2 3" key="1">
    <citation type="submission" date="2020-04" db="EMBL/GenBank/DDBJ databases">
        <title>Complete Genomes and Methylome analysis of CBBP consortium that reverse antibiotic-induced susceptibility to vancomycin-resistant Enterococcus faecium infection.</title>
        <authorList>
            <person name="Fomenkov A."/>
            <person name="Zhang Z."/>
            <person name="Pamer E."/>
            <person name="Roberts R.J."/>
        </authorList>
    </citation>
    <scope>NUCLEOTIDE SEQUENCE [LARGE SCALE GENOMIC DNA]</scope>
    <source>
        <strain evidence="3">CBBP</strain>
    </source>
</reference>
<feature type="transmembrane region" description="Helical" evidence="1">
    <location>
        <begin position="278"/>
        <end position="301"/>
    </location>
</feature>
<sequence length="395" mass="47263">MIYAFIVFLLILCIYTYDIHESTRYKYTSFYSIVFILIMLNVLSYKIGGDTEGYMYHWKYDYRSIFNVPLKEEIDIRSNERIGWILLTSFLKGIWDNFILLRIVLACWVNMVVAYFINKNTRYIFTVLLIYFVVSYFNYNFEILRESISISFFLLAFSYYLNKSWLKYFLCFWAAFMFHESSLVLLFFPFFYLFDKLNLMRLFLLISVSCILLFSLDVVNILLSIVGPNFAFYEKFMAYMNSEIYGENTWVNPYAFIVASVLTPFVSLSILKKQRGKEYLAIFVLMSIMFSVLTSRVFIFYRFTNYILLPLAVSYAEVIYAFSLRFLVGKRRKIFVMPVLLFYLSYKVYSVYLREERITNGKTYDRYFPYSSIIDKNVSSDRAHILDQISAHQMR</sequence>
<evidence type="ECO:0000256" key="1">
    <source>
        <dbReference type="SAM" id="Phobius"/>
    </source>
</evidence>
<evidence type="ECO:0000313" key="3">
    <source>
        <dbReference type="Proteomes" id="UP000501982"/>
    </source>
</evidence>
<protein>
    <submittedName>
        <fullName evidence="2">EpsG family protein</fullName>
    </submittedName>
</protein>
<evidence type="ECO:0000313" key="2">
    <source>
        <dbReference type="EMBL" id="QJE30371.1"/>
    </source>
</evidence>
<feature type="transmembrane region" description="Helical" evidence="1">
    <location>
        <begin position="307"/>
        <end position="327"/>
    </location>
</feature>
<keyword evidence="1" id="KW-0812">Transmembrane</keyword>
<feature type="transmembrane region" description="Helical" evidence="1">
    <location>
        <begin position="251"/>
        <end position="271"/>
    </location>
</feature>